<dbReference type="GO" id="GO:0005737">
    <property type="term" value="C:cytoplasm"/>
    <property type="evidence" value="ECO:0007669"/>
    <property type="project" value="UniProtKB-SubCell"/>
</dbReference>
<organism evidence="7 8">
    <name type="scientific">Coxiella burnetii (strain Dugway 5J108-111)</name>
    <dbReference type="NCBI Taxonomy" id="434922"/>
    <lineage>
        <taxon>Bacteria</taxon>
        <taxon>Pseudomonadati</taxon>
        <taxon>Pseudomonadota</taxon>
        <taxon>Gammaproteobacteria</taxon>
        <taxon>Legionellales</taxon>
        <taxon>Coxiellaceae</taxon>
        <taxon>Coxiella</taxon>
    </lineage>
</organism>
<comment type="subunit">
    <text evidence="3">Homodimer.</text>
</comment>
<dbReference type="AlphaFoldDB" id="A9KBT5"/>
<dbReference type="Proteomes" id="UP000008555">
    <property type="component" value="Chromosome"/>
</dbReference>
<comment type="function">
    <text evidence="5">Involved in stress response.</text>
</comment>
<reference evidence="7 8" key="1">
    <citation type="journal article" date="2009" name="Infect. Immun.">
        <title>Comparative genomics reveal extensive transposon-mediated genomic plasticity and diversity among potential effector proteins within the genus Coxiella.</title>
        <authorList>
            <person name="Beare P.A."/>
            <person name="Unsworth N."/>
            <person name="Andoh M."/>
            <person name="Voth D.E."/>
            <person name="Omsland A."/>
            <person name="Gilk S.D."/>
            <person name="Williams K.P."/>
            <person name="Sobral B.W."/>
            <person name="Kupko J.J.III."/>
            <person name="Porcella S.F."/>
            <person name="Samuel J.E."/>
            <person name="Heinzen R.A."/>
        </authorList>
    </citation>
    <scope>NUCLEOTIDE SEQUENCE [LARGE SCALE GENOMIC DNA]</scope>
    <source>
        <strain evidence="7 8">Dugway 5J108-111</strain>
    </source>
</reference>
<dbReference type="InterPro" id="IPR006016">
    <property type="entry name" value="UspA"/>
</dbReference>
<feature type="domain" description="UspA" evidence="6">
    <location>
        <begin position="4"/>
        <end position="142"/>
    </location>
</feature>
<accession>A9KBT5</accession>
<proteinExistence type="inferred from homology"/>
<protein>
    <recommendedName>
        <fullName evidence="5">Universal stress protein</fullName>
    </recommendedName>
</protein>
<dbReference type="HOGENOM" id="CLU_049301_11_3_6"/>
<dbReference type="Gene3D" id="3.40.50.620">
    <property type="entry name" value="HUPs"/>
    <property type="match status" value="1"/>
</dbReference>
<evidence type="ECO:0000256" key="2">
    <source>
        <dbReference type="ARBA" id="ARBA00008791"/>
    </source>
</evidence>
<evidence type="ECO:0000256" key="3">
    <source>
        <dbReference type="ARBA" id="ARBA00011738"/>
    </source>
</evidence>
<dbReference type="PRINTS" id="PR01438">
    <property type="entry name" value="UNVRSLSTRESS"/>
</dbReference>
<dbReference type="InterPro" id="IPR014729">
    <property type="entry name" value="Rossmann-like_a/b/a_fold"/>
</dbReference>
<dbReference type="InterPro" id="IPR006015">
    <property type="entry name" value="Universal_stress_UspA"/>
</dbReference>
<dbReference type="PIRSF" id="PIRSF006276">
    <property type="entry name" value="UspA"/>
    <property type="match status" value="1"/>
</dbReference>
<evidence type="ECO:0000259" key="6">
    <source>
        <dbReference type="Pfam" id="PF00582"/>
    </source>
</evidence>
<evidence type="ECO:0000256" key="1">
    <source>
        <dbReference type="ARBA" id="ARBA00004496"/>
    </source>
</evidence>
<dbReference type="RefSeq" id="WP_011996466.1">
    <property type="nucleotide sequence ID" value="NC_009727.1"/>
</dbReference>
<name>A9KBT5_COXBN</name>
<evidence type="ECO:0000313" key="8">
    <source>
        <dbReference type="Proteomes" id="UP000008555"/>
    </source>
</evidence>
<dbReference type="KEGG" id="cbd:CBUD_0206"/>
<gene>
    <name evidence="7" type="ordered locus">CBUD_0206</name>
</gene>
<dbReference type="Pfam" id="PF00582">
    <property type="entry name" value="Usp"/>
    <property type="match status" value="1"/>
</dbReference>
<dbReference type="CDD" id="cd23657">
    <property type="entry name" value="USP-A-like"/>
    <property type="match status" value="1"/>
</dbReference>
<dbReference type="SUPFAM" id="SSF52402">
    <property type="entry name" value="Adenine nucleotide alpha hydrolases-like"/>
    <property type="match status" value="1"/>
</dbReference>
<dbReference type="EMBL" id="CP000733">
    <property type="protein sequence ID" value="ABS77631.1"/>
    <property type="molecule type" value="Genomic_DNA"/>
</dbReference>
<comment type="subcellular location">
    <subcellularLocation>
        <location evidence="1 5">Cytoplasm</location>
    </subcellularLocation>
</comment>
<comment type="similarity">
    <text evidence="2 5">Belongs to the universal stress protein A family.</text>
</comment>
<evidence type="ECO:0000256" key="4">
    <source>
        <dbReference type="ARBA" id="ARBA00022490"/>
    </source>
</evidence>
<evidence type="ECO:0000313" key="7">
    <source>
        <dbReference type="EMBL" id="ABS77631.1"/>
    </source>
</evidence>
<dbReference type="PANTHER" id="PTHR46268:SF23">
    <property type="entry name" value="UNIVERSAL STRESS PROTEIN A-RELATED"/>
    <property type="match status" value="1"/>
</dbReference>
<evidence type="ECO:0000256" key="5">
    <source>
        <dbReference type="PIRNR" id="PIRNR006276"/>
    </source>
</evidence>
<dbReference type="PANTHER" id="PTHR46268">
    <property type="entry name" value="STRESS RESPONSE PROTEIN NHAX"/>
    <property type="match status" value="1"/>
</dbReference>
<keyword evidence="4 5" id="KW-0963">Cytoplasm</keyword>
<sequence length="146" mass="15696">MDNYKKILVALALDPNSDRPLVEKAKELSANSDAQLYLIHAVEHLSSYGAAYGVAAGVDVEDMLLEEAKKRMNEIASQLNISSDHQVVKVGPAKFLILEQAKNWGVDLIIVGSHGRHGIQLLLGSTSNAVLHGAKCDVLAVRIKGS</sequence>